<evidence type="ECO:0000313" key="4">
    <source>
        <dbReference type="EMBL" id="CAB4657746.1"/>
    </source>
</evidence>
<dbReference type="SUPFAM" id="SSF55469">
    <property type="entry name" value="FMN-dependent nitroreductase-like"/>
    <property type="match status" value="1"/>
</dbReference>
<dbReference type="Pfam" id="PF00881">
    <property type="entry name" value="Nitroreductase"/>
    <property type="match status" value="1"/>
</dbReference>
<gene>
    <name evidence="4" type="ORF">UFOPK2169_01191</name>
</gene>
<dbReference type="PANTHER" id="PTHR43673:SF10">
    <property type="entry name" value="NADH DEHYDROGENASE_NAD(P)H NITROREDUCTASE XCC3605-RELATED"/>
    <property type="match status" value="1"/>
</dbReference>
<keyword evidence="2" id="KW-0560">Oxidoreductase</keyword>
<dbReference type="Gene3D" id="3.40.109.10">
    <property type="entry name" value="NADH Oxidase"/>
    <property type="match status" value="1"/>
</dbReference>
<organism evidence="4">
    <name type="scientific">freshwater metagenome</name>
    <dbReference type="NCBI Taxonomy" id="449393"/>
    <lineage>
        <taxon>unclassified sequences</taxon>
        <taxon>metagenomes</taxon>
        <taxon>ecological metagenomes</taxon>
    </lineage>
</organism>
<accession>A0A6J6L883</accession>
<evidence type="ECO:0000256" key="2">
    <source>
        <dbReference type="ARBA" id="ARBA00023002"/>
    </source>
</evidence>
<reference evidence="4" key="1">
    <citation type="submission" date="2020-05" db="EMBL/GenBank/DDBJ databases">
        <authorList>
            <person name="Chiriac C."/>
            <person name="Salcher M."/>
            <person name="Ghai R."/>
            <person name="Kavagutti S V."/>
        </authorList>
    </citation>
    <scope>NUCLEOTIDE SEQUENCE</scope>
</reference>
<sequence>MAGRWRKVSSSSANTHRAVEFEEVVRARRMTRAYAQTPVSEQTLTQCIDLALRAPSAGKSQGWHLLMFTNDEVMRYWDVALPEPDRGNFAFPSLLNAPVIMLSLVDTQAYLSRYSESDKKHTGLGDSLDAWPAPYWTIDASFSTMTLLHALHDHGVSSLFFAHARERELRVAFAIPNNVQILGVIAAGYPEDSVHRPGRSAQRPRRTPHDVVHRLKW</sequence>
<feature type="domain" description="Nitroreductase" evidence="3">
    <location>
        <begin position="25"/>
        <end position="189"/>
    </location>
</feature>
<proteinExistence type="inferred from homology"/>
<comment type="similarity">
    <text evidence="1">Belongs to the nitroreductase family.</text>
</comment>
<dbReference type="AlphaFoldDB" id="A0A6J6L883"/>
<dbReference type="EMBL" id="CAEZWE010000050">
    <property type="protein sequence ID" value="CAB4657746.1"/>
    <property type="molecule type" value="Genomic_DNA"/>
</dbReference>
<dbReference type="GO" id="GO:0016491">
    <property type="term" value="F:oxidoreductase activity"/>
    <property type="evidence" value="ECO:0007669"/>
    <property type="project" value="UniProtKB-KW"/>
</dbReference>
<evidence type="ECO:0000256" key="1">
    <source>
        <dbReference type="ARBA" id="ARBA00007118"/>
    </source>
</evidence>
<dbReference type="PANTHER" id="PTHR43673">
    <property type="entry name" value="NAD(P)H NITROREDUCTASE YDGI-RELATED"/>
    <property type="match status" value="1"/>
</dbReference>
<evidence type="ECO:0000259" key="3">
    <source>
        <dbReference type="Pfam" id="PF00881"/>
    </source>
</evidence>
<dbReference type="InterPro" id="IPR000415">
    <property type="entry name" value="Nitroreductase-like"/>
</dbReference>
<name>A0A6J6L883_9ZZZZ</name>
<dbReference type="InterPro" id="IPR029479">
    <property type="entry name" value="Nitroreductase"/>
</dbReference>
<protein>
    <submittedName>
        <fullName evidence="4">Unannotated protein</fullName>
    </submittedName>
</protein>